<dbReference type="Proteomes" id="UP001262767">
    <property type="component" value="Unassembled WGS sequence"/>
</dbReference>
<accession>A0A380VEE5</accession>
<dbReference type="AlphaFoldDB" id="A0A380VEE5"/>
<dbReference type="SUPFAM" id="SSF52402">
    <property type="entry name" value="Adenine nucleotide alpha hydrolases-like"/>
    <property type="match status" value="1"/>
</dbReference>
<keyword evidence="2" id="KW-0963">Cytoplasm</keyword>
<reference evidence="5" key="3">
    <citation type="submission" date="2023-07" db="EMBL/GenBank/DDBJ databases">
        <title>Dynamics of blaOXA-23 gene transmission in Acinetobacter spp. from contaminated veterinary surfaces.</title>
        <authorList>
            <person name="Moreira Da Silva J."/>
            <person name="Menezes J."/>
            <person name="Fernandes L."/>
            <person name="Marques C."/>
            <person name="Amaral A."/>
            <person name="Timofte D."/>
            <person name="Pomba C."/>
        </authorList>
    </citation>
    <scope>NUCLEOTIDE SEQUENCE</scope>
    <source>
        <strain evidence="5">CMVB11Z4A1</strain>
    </source>
</reference>
<dbReference type="PRINTS" id="PR01438">
    <property type="entry name" value="UNVRSLSTRESS"/>
</dbReference>
<dbReference type="Gene3D" id="3.40.50.620">
    <property type="entry name" value="HUPs"/>
    <property type="match status" value="1"/>
</dbReference>
<dbReference type="PIRSF" id="PIRSF006276">
    <property type="entry name" value="UspA"/>
    <property type="match status" value="1"/>
</dbReference>
<protein>
    <recommendedName>
        <fullName evidence="2">Universal stress protein</fullName>
    </recommendedName>
</protein>
<dbReference type="EMBL" id="JAUUUS010000007">
    <property type="protein sequence ID" value="MDP1446771.1"/>
    <property type="molecule type" value="Genomic_DNA"/>
</dbReference>
<dbReference type="InterPro" id="IPR014729">
    <property type="entry name" value="Rossmann-like_a/b/a_fold"/>
</dbReference>
<dbReference type="InterPro" id="IPR006016">
    <property type="entry name" value="UspA"/>
</dbReference>
<proteinExistence type="inferred from homology"/>
<dbReference type="EMBL" id="CP054803">
    <property type="protein sequence ID" value="QKU21311.1"/>
    <property type="molecule type" value="Genomic_DNA"/>
</dbReference>
<reference evidence="4 9" key="2">
    <citation type="submission" date="2020-08" db="EMBL/GenBank/DDBJ databases">
        <title>Functional genomics of gut bacteria from endangered species of beetles.</title>
        <authorList>
            <person name="Carlos-Shanley C."/>
        </authorList>
    </citation>
    <scope>NUCLEOTIDE SEQUENCE [LARGE SCALE GENOMIC DNA]</scope>
    <source>
        <strain evidence="4 9">S00127</strain>
    </source>
</reference>
<evidence type="ECO:0000313" key="9">
    <source>
        <dbReference type="Proteomes" id="UP000548425"/>
    </source>
</evidence>
<dbReference type="Pfam" id="PF00582">
    <property type="entry name" value="Usp"/>
    <property type="match status" value="1"/>
</dbReference>
<evidence type="ECO:0000313" key="4">
    <source>
        <dbReference type="EMBL" id="MBB6363865.1"/>
    </source>
</evidence>
<evidence type="ECO:0000313" key="8">
    <source>
        <dbReference type="Proteomes" id="UP000509126"/>
    </source>
</evidence>
<dbReference type="CDD" id="cd00293">
    <property type="entry name" value="USP-like"/>
    <property type="match status" value="1"/>
</dbReference>
<sequence>MNNYDHLLVALDESSISYAAADHALELAKVFHSHVTLLSVIAVDPFKGVDFYKVAPAVTDYFMHAEQNALDRLNELKLNFVRDGIQVTTKILHGMAPSEGIMQAANESPTDMIIMGSHGRKGLQKLMLGSVAQNVLALSSIPVLIVRQ</sequence>
<dbReference type="PANTHER" id="PTHR46268:SF15">
    <property type="entry name" value="UNIVERSAL STRESS PROTEIN HP_0031"/>
    <property type="match status" value="1"/>
</dbReference>
<feature type="domain" description="UspA" evidence="3">
    <location>
        <begin position="4"/>
        <end position="147"/>
    </location>
</feature>
<evidence type="ECO:0000313" key="7">
    <source>
        <dbReference type="EMBL" id="QKU21311.1"/>
    </source>
</evidence>
<dbReference type="EMBL" id="JAVDSC010000007">
    <property type="protein sequence ID" value="MDR6629965.1"/>
    <property type="molecule type" value="Genomic_DNA"/>
</dbReference>
<evidence type="ECO:0000256" key="2">
    <source>
        <dbReference type="PIRNR" id="PIRNR006276"/>
    </source>
</evidence>
<evidence type="ECO:0000256" key="1">
    <source>
        <dbReference type="ARBA" id="ARBA00008791"/>
    </source>
</evidence>
<dbReference type="Proteomes" id="UP000548425">
    <property type="component" value="Unassembled WGS sequence"/>
</dbReference>
<comment type="similarity">
    <text evidence="1 2">Belongs to the universal stress protein A family.</text>
</comment>
<dbReference type="Proteomes" id="UP001242129">
    <property type="component" value="Unassembled WGS sequence"/>
</dbReference>
<dbReference type="PANTHER" id="PTHR46268">
    <property type="entry name" value="STRESS RESPONSE PROTEIN NHAX"/>
    <property type="match status" value="1"/>
</dbReference>
<dbReference type="Proteomes" id="UP000509126">
    <property type="component" value="Chromosome"/>
</dbReference>
<gene>
    <name evidence="7" type="ORF">FOB19_07805</name>
    <name evidence="4" type="ORF">HNP34_002005</name>
    <name evidence="6" type="ORF">J2X86_002017</name>
    <name evidence="5" type="ORF">Q8G51_02685</name>
</gene>
<dbReference type="GO" id="GO:0005737">
    <property type="term" value="C:cytoplasm"/>
    <property type="evidence" value="ECO:0007669"/>
    <property type="project" value="UniProtKB-SubCell"/>
</dbReference>
<dbReference type="EMBL" id="JACHLA010000010">
    <property type="protein sequence ID" value="MBB6363865.1"/>
    <property type="molecule type" value="Genomic_DNA"/>
</dbReference>
<reference evidence="7 8" key="1">
    <citation type="submission" date="2019-11" db="EMBL/GenBank/DDBJ databases">
        <title>FDA dAtabase for Regulatory Grade micrObial Sequences (FDA-ARGOS): Supporting development and validation of Infectious Disease Dx tests.</title>
        <authorList>
            <person name="Patel R."/>
            <person name="Rucinski S."/>
            <person name="Tallon L."/>
            <person name="Sadzewicz L."/>
            <person name="Vavikolanu K."/>
            <person name="Mehta A."/>
            <person name="Aluvathingal J."/>
            <person name="Nadendla S."/>
            <person name="Nandy P."/>
            <person name="Geyer C."/>
            <person name="Yan Y."/>
            <person name="Sichtig H."/>
        </authorList>
    </citation>
    <scope>NUCLEOTIDE SEQUENCE [LARGE SCALE GENOMIC DNA]</scope>
    <source>
        <strain evidence="7 8">FDAARGOS_557</strain>
    </source>
</reference>
<evidence type="ECO:0000313" key="5">
    <source>
        <dbReference type="EMBL" id="MDP1446771.1"/>
    </source>
</evidence>
<organism evidence="7 8">
    <name type="scientific">Acinetobacter lwoffii</name>
    <dbReference type="NCBI Taxonomy" id="28090"/>
    <lineage>
        <taxon>Bacteria</taxon>
        <taxon>Pseudomonadati</taxon>
        <taxon>Pseudomonadota</taxon>
        <taxon>Gammaproteobacteria</taxon>
        <taxon>Moraxellales</taxon>
        <taxon>Moraxellaceae</taxon>
        <taxon>Acinetobacter</taxon>
    </lineage>
</organism>
<evidence type="ECO:0000259" key="3">
    <source>
        <dbReference type="Pfam" id="PF00582"/>
    </source>
</evidence>
<dbReference type="RefSeq" id="WP_004278835.1">
    <property type="nucleotide sequence ID" value="NZ_BBSQ01000013.1"/>
</dbReference>
<evidence type="ECO:0000313" key="6">
    <source>
        <dbReference type="EMBL" id="MDR6629965.1"/>
    </source>
</evidence>
<name>A0A380VEE5_ACILW</name>
<dbReference type="InterPro" id="IPR006015">
    <property type="entry name" value="Universal_stress_UspA"/>
</dbReference>
<comment type="subcellular location">
    <subcellularLocation>
        <location evidence="2">Cytoplasm</location>
    </subcellularLocation>
</comment>
<reference evidence="6" key="4">
    <citation type="submission" date="2023-07" db="EMBL/GenBank/DDBJ databases">
        <title>Sorghum-associated microbial communities from plants grown in Nebraska, USA.</title>
        <authorList>
            <person name="Schachtman D."/>
        </authorList>
    </citation>
    <scope>NUCLEOTIDE SEQUENCE</scope>
    <source>
        <strain evidence="6">BE44</strain>
    </source>
</reference>